<dbReference type="EC" id="4.2.1.1" evidence="3 8"/>
<evidence type="ECO:0000256" key="9">
    <source>
        <dbReference type="SAM" id="Coils"/>
    </source>
</evidence>
<dbReference type="Pfam" id="PF00484">
    <property type="entry name" value="Pro_CA"/>
    <property type="match status" value="1"/>
</dbReference>
<comment type="cofactor">
    <cofactor evidence="7">
        <name>Zn(2+)</name>
        <dbReference type="ChEBI" id="CHEBI:29105"/>
    </cofactor>
    <text evidence="7">Binds 1 zinc ion per subunit.</text>
</comment>
<feature type="binding site" evidence="7">
    <location>
        <position position="211"/>
    </location>
    <ligand>
        <name>Zn(2+)</name>
        <dbReference type="ChEBI" id="CHEBI:29105"/>
    </ligand>
</feature>
<dbReference type="GO" id="GO:0004089">
    <property type="term" value="F:carbonate dehydratase activity"/>
    <property type="evidence" value="ECO:0007669"/>
    <property type="project" value="UniProtKB-UniRule"/>
</dbReference>
<evidence type="ECO:0000256" key="5">
    <source>
        <dbReference type="ARBA" id="ARBA00023239"/>
    </source>
</evidence>
<dbReference type="OrthoDB" id="10248475at2759"/>
<dbReference type="GO" id="GO:0008270">
    <property type="term" value="F:zinc ion binding"/>
    <property type="evidence" value="ECO:0007669"/>
    <property type="project" value="UniProtKB-UniRule"/>
</dbReference>
<dbReference type="SMART" id="SM00947">
    <property type="entry name" value="Pro_CA"/>
    <property type="match status" value="1"/>
</dbReference>
<name>A0A9D4Z7H4_ADICA</name>
<comment type="catalytic activity">
    <reaction evidence="6 8">
        <text>hydrogencarbonate + H(+) = CO2 + H2O</text>
        <dbReference type="Rhea" id="RHEA:10748"/>
        <dbReference type="ChEBI" id="CHEBI:15377"/>
        <dbReference type="ChEBI" id="CHEBI:15378"/>
        <dbReference type="ChEBI" id="CHEBI:16526"/>
        <dbReference type="ChEBI" id="CHEBI:17544"/>
        <dbReference type="EC" id="4.2.1.1"/>
    </reaction>
</comment>
<evidence type="ECO:0000256" key="1">
    <source>
        <dbReference type="ARBA" id="ARBA00002904"/>
    </source>
</evidence>
<proteinExistence type="inferred from homology"/>
<dbReference type="InterPro" id="IPR001765">
    <property type="entry name" value="Carbonic_anhydrase"/>
</dbReference>
<evidence type="ECO:0000256" key="2">
    <source>
        <dbReference type="ARBA" id="ARBA00006217"/>
    </source>
</evidence>
<accession>A0A9D4Z7H4</accession>
<keyword evidence="4 7" id="KW-0862">Zinc</keyword>
<keyword evidence="5 8" id="KW-0456">Lyase</keyword>
<sequence>MGKITCCEEALAEVNSIVLHCPKLEPFACKKLKKLLKELTFKLKVCEEWEKLKVKELELKEKVELKKEAAEAKLHEELEELKFKKEVCEVHLHEEVEDLKSKVELIGHEINPVEKIKCGFLKFKSHFEQEKEYYEKLAECHKPKFLIFSCCDSRVDPFKILNLELGEAIVVRNVANLVAAYGEEGPCPSNHAAIEYAVKEIKVEHILVIGHSHCEGIQALVKTHHEEKTHYSESYKSWLKIGEHSCKKVKEAYSSSTIEEHCTLCEKECVNHSLHNCLTYPFVKEAVASKKITLHAGYYDLHKCAFSRWSLDYNYSEGEKYCSNP</sequence>
<keyword evidence="7" id="KW-0479">Metal-binding</keyword>
<feature type="binding site" evidence="7">
    <location>
        <position position="150"/>
    </location>
    <ligand>
        <name>Zn(2+)</name>
        <dbReference type="ChEBI" id="CHEBI:29105"/>
    </ligand>
</feature>
<dbReference type="Proteomes" id="UP000886520">
    <property type="component" value="Chromosome 20"/>
</dbReference>
<evidence type="ECO:0000256" key="8">
    <source>
        <dbReference type="RuleBase" id="RU003956"/>
    </source>
</evidence>
<evidence type="ECO:0000256" key="3">
    <source>
        <dbReference type="ARBA" id="ARBA00012925"/>
    </source>
</evidence>
<dbReference type="EMBL" id="JABFUD020000020">
    <property type="protein sequence ID" value="KAI5064329.1"/>
    <property type="molecule type" value="Genomic_DNA"/>
</dbReference>
<dbReference type="InterPro" id="IPR036874">
    <property type="entry name" value="Carbonic_anhydrase_sf"/>
</dbReference>
<feature type="coiled-coil region" evidence="9">
    <location>
        <begin position="53"/>
        <end position="87"/>
    </location>
</feature>
<dbReference type="PANTHER" id="PTHR11002">
    <property type="entry name" value="CARBONIC ANHYDRASE"/>
    <property type="match status" value="1"/>
</dbReference>
<dbReference type="AlphaFoldDB" id="A0A9D4Z7H4"/>
<dbReference type="FunFam" id="3.40.1050.10:FF:000003">
    <property type="entry name" value="Carbonic anhydrase"/>
    <property type="match status" value="1"/>
</dbReference>
<comment type="caution">
    <text evidence="10">The sequence shown here is derived from an EMBL/GenBank/DDBJ whole genome shotgun (WGS) entry which is preliminary data.</text>
</comment>
<evidence type="ECO:0000256" key="7">
    <source>
        <dbReference type="PIRSR" id="PIRSR601765-1"/>
    </source>
</evidence>
<feature type="binding site" evidence="7">
    <location>
        <position position="214"/>
    </location>
    <ligand>
        <name>Zn(2+)</name>
        <dbReference type="ChEBI" id="CHEBI:29105"/>
    </ligand>
</feature>
<feature type="binding site" evidence="7">
    <location>
        <position position="152"/>
    </location>
    <ligand>
        <name>Zn(2+)</name>
        <dbReference type="ChEBI" id="CHEBI:29105"/>
    </ligand>
</feature>
<evidence type="ECO:0000256" key="6">
    <source>
        <dbReference type="ARBA" id="ARBA00048348"/>
    </source>
</evidence>
<dbReference type="Gene3D" id="3.40.1050.10">
    <property type="entry name" value="Carbonic anhydrase"/>
    <property type="match status" value="1"/>
</dbReference>
<evidence type="ECO:0000313" key="11">
    <source>
        <dbReference type="Proteomes" id="UP000886520"/>
    </source>
</evidence>
<dbReference type="SUPFAM" id="SSF53056">
    <property type="entry name" value="beta-carbonic anhydrase, cab"/>
    <property type="match status" value="1"/>
</dbReference>
<protein>
    <recommendedName>
        <fullName evidence="3 8">Carbonic anhydrase</fullName>
        <ecNumber evidence="3 8">4.2.1.1</ecNumber>
    </recommendedName>
    <alternativeName>
        <fullName evidence="8">Carbonate dehydratase</fullName>
    </alternativeName>
</protein>
<comment type="function">
    <text evidence="1 8">Reversible hydration of carbon dioxide.</text>
</comment>
<evidence type="ECO:0000313" key="10">
    <source>
        <dbReference type="EMBL" id="KAI5064329.1"/>
    </source>
</evidence>
<evidence type="ECO:0000256" key="4">
    <source>
        <dbReference type="ARBA" id="ARBA00022833"/>
    </source>
</evidence>
<keyword evidence="9" id="KW-0175">Coiled coil</keyword>
<organism evidence="10 11">
    <name type="scientific">Adiantum capillus-veneris</name>
    <name type="common">Maidenhair fern</name>
    <dbReference type="NCBI Taxonomy" id="13818"/>
    <lineage>
        <taxon>Eukaryota</taxon>
        <taxon>Viridiplantae</taxon>
        <taxon>Streptophyta</taxon>
        <taxon>Embryophyta</taxon>
        <taxon>Tracheophyta</taxon>
        <taxon>Polypodiopsida</taxon>
        <taxon>Polypodiidae</taxon>
        <taxon>Polypodiales</taxon>
        <taxon>Pteridineae</taxon>
        <taxon>Pteridaceae</taxon>
        <taxon>Vittarioideae</taxon>
        <taxon>Adiantum</taxon>
    </lineage>
</organism>
<reference evidence="10" key="1">
    <citation type="submission" date="2021-01" db="EMBL/GenBank/DDBJ databases">
        <title>Adiantum capillus-veneris genome.</title>
        <authorList>
            <person name="Fang Y."/>
            <person name="Liao Q."/>
        </authorList>
    </citation>
    <scope>NUCLEOTIDE SEQUENCE</scope>
    <source>
        <strain evidence="10">H3</strain>
        <tissue evidence="10">Leaf</tissue>
    </source>
</reference>
<dbReference type="PANTHER" id="PTHR11002:SF56">
    <property type="entry name" value="BETA CARBONIC ANHYDRASE 2, CHLOROPLASTIC"/>
    <property type="match status" value="1"/>
</dbReference>
<gene>
    <name evidence="10" type="ORF">GOP47_0020999</name>
</gene>
<keyword evidence="11" id="KW-1185">Reference proteome</keyword>
<comment type="similarity">
    <text evidence="2 8">Belongs to the beta-class carbonic anhydrase family.</text>
</comment>